<dbReference type="EMBL" id="CAJOBI010004805">
    <property type="protein sequence ID" value="CAF4013507.1"/>
    <property type="molecule type" value="Genomic_DNA"/>
</dbReference>
<dbReference type="EMBL" id="CAJNOV010010884">
    <property type="protein sequence ID" value="CAF1428592.1"/>
    <property type="molecule type" value="Genomic_DNA"/>
</dbReference>
<dbReference type="InterPro" id="IPR024134">
    <property type="entry name" value="SOD_Cu/Zn_/chaperone"/>
</dbReference>
<dbReference type="Proteomes" id="UP000663866">
    <property type="component" value="Unassembled WGS sequence"/>
</dbReference>
<feature type="region of interest" description="Disordered" evidence="1">
    <location>
        <begin position="150"/>
        <end position="169"/>
    </location>
</feature>
<dbReference type="Proteomes" id="UP000663856">
    <property type="component" value="Unassembled WGS sequence"/>
</dbReference>
<feature type="domain" description="Superoxide dismutase copper/zinc binding" evidence="2">
    <location>
        <begin position="131"/>
        <end position="176"/>
    </location>
</feature>
<evidence type="ECO:0000313" key="8">
    <source>
        <dbReference type="EMBL" id="CAF4013507.1"/>
    </source>
</evidence>
<dbReference type="SUPFAM" id="SSF49329">
    <property type="entry name" value="Cu,Zn superoxide dismutase-like"/>
    <property type="match status" value="1"/>
</dbReference>
<keyword evidence="12" id="KW-1185">Reference proteome</keyword>
<evidence type="ECO:0000313" key="10">
    <source>
        <dbReference type="EMBL" id="CAF4569892.1"/>
    </source>
</evidence>
<dbReference type="Proteomes" id="UP000681967">
    <property type="component" value="Unassembled WGS sequence"/>
</dbReference>
<dbReference type="PROSITE" id="PS00087">
    <property type="entry name" value="SOD_CU_ZN_1"/>
    <property type="match status" value="1"/>
</dbReference>
<dbReference type="EMBL" id="CAJOBH010055232">
    <property type="protein sequence ID" value="CAF4398267.1"/>
    <property type="molecule type" value="Genomic_DNA"/>
</dbReference>
<dbReference type="InterPro" id="IPR001424">
    <property type="entry name" value="SOD_Cu_Zn_dom"/>
</dbReference>
<dbReference type="EMBL" id="CAJOBG010000693">
    <property type="protein sequence ID" value="CAF3846089.1"/>
    <property type="molecule type" value="Genomic_DNA"/>
</dbReference>
<dbReference type="GO" id="GO:0006801">
    <property type="term" value="P:superoxide metabolic process"/>
    <property type="evidence" value="ECO:0007669"/>
    <property type="project" value="InterPro"/>
</dbReference>
<dbReference type="Proteomes" id="UP000663855">
    <property type="component" value="Unassembled WGS sequence"/>
</dbReference>
<dbReference type="AlphaFoldDB" id="A0A815MVT1"/>
<dbReference type="Gene3D" id="2.60.40.200">
    <property type="entry name" value="Superoxide dismutase, copper/zinc binding domain"/>
    <property type="match status" value="2"/>
</dbReference>
<evidence type="ECO:0000313" key="5">
    <source>
        <dbReference type="EMBL" id="CAF1981530.1"/>
    </source>
</evidence>
<evidence type="ECO:0000313" key="3">
    <source>
        <dbReference type="EMBL" id="CAF1271377.1"/>
    </source>
</evidence>
<dbReference type="EMBL" id="CAJNRF010012295">
    <property type="protein sequence ID" value="CAF2139294.1"/>
    <property type="molecule type" value="Genomic_DNA"/>
</dbReference>
<evidence type="ECO:0000313" key="12">
    <source>
        <dbReference type="Proteomes" id="UP000663866"/>
    </source>
</evidence>
<evidence type="ECO:0000256" key="1">
    <source>
        <dbReference type="SAM" id="MobiDB-lite"/>
    </source>
</evidence>
<evidence type="ECO:0000313" key="6">
    <source>
        <dbReference type="EMBL" id="CAF2139294.1"/>
    </source>
</evidence>
<evidence type="ECO:0000313" key="4">
    <source>
        <dbReference type="EMBL" id="CAF1428592.1"/>
    </source>
</evidence>
<comment type="caution">
    <text evidence="4">The sequence shown here is derived from an EMBL/GenBank/DDBJ whole genome shotgun (WGS) entry which is preliminary data.</text>
</comment>
<dbReference type="Proteomes" id="UP000681720">
    <property type="component" value="Unassembled WGS sequence"/>
</dbReference>
<feature type="domain" description="Superoxide dismutase copper/zinc binding" evidence="2">
    <location>
        <begin position="37"/>
        <end position="129"/>
    </location>
</feature>
<dbReference type="Proteomes" id="UP000676336">
    <property type="component" value="Unassembled WGS sequence"/>
</dbReference>
<protein>
    <recommendedName>
        <fullName evidence="2">Superoxide dismutase copper/zinc binding domain-containing protein</fullName>
    </recommendedName>
</protein>
<evidence type="ECO:0000313" key="11">
    <source>
        <dbReference type="Proteomes" id="UP000663855"/>
    </source>
</evidence>
<proteinExistence type="predicted"/>
<feature type="compositionally biased region" description="Polar residues" evidence="1">
    <location>
        <begin position="158"/>
        <end position="169"/>
    </location>
</feature>
<dbReference type="InterPro" id="IPR036423">
    <property type="entry name" value="SOD-like_Cu/Zn_dom_sf"/>
</dbReference>
<evidence type="ECO:0000313" key="7">
    <source>
        <dbReference type="EMBL" id="CAF3846089.1"/>
    </source>
</evidence>
<dbReference type="EMBL" id="CAJNRE010002499">
    <property type="protein sequence ID" value="CAF1981530.1"/>
    <property type="molecule type" value="Genomic_DNA"/>
</dbReference>
<evidence type="ECO:0000259" key="2">
    <source>
        <dbReference type="Pfam" id="PF00080"/>
    </source>
</evidence>
<dbReference type="EMBL" id="CAJOBJ010097109">
    <property type="protein sequence ID" value="CAF4569892.1"/>
    <property type="molecule type" value="Genomic_DNA"/>
</dbReference>
<dbReference type="OrthoDB" id="2015551at2759"/>
<dbReference type="CDD" id="cd00305">
    <property type="entry name" value="Cu-Zn_Superoxide_Dismutase"/>
    <property type="match status" value="1"/>
</dbReference>
<sequence>MGGVTQKMTDTVKGVSFPDPSSIQTVAVLSDPNSEQVYGHVDFAQEKDGTVTVSGEVKNISTAQKHGFHIHEFGDTTNGCTSVVKLEIPISLSSYLAEFNKILILSAHYNPDNNEHASPQDKLRHVGDLVIKLTGPTSIIGRSIVVHEKEDDLGRGGTPNSKKTGNTDSRLACGEIGLKTI</sequence>
<dbReference type="Proteomes" id="UP000663824">
    <property type="component" value="Unassembled WGS sequence"/>
</dbReference>
<reference evidence="4" key="1">
    <citation type="submission" date="2021-02" db="EMBL/GenBank/DDBJ databases">
        <authorList>
            <person name="Nowell W R."/>
        </authorList>
    </citation>
    <scope>NUCLEOTIDE SEQUENCE</scope>
</reference>
<dbReference type="PRINTS" id="PR00068">
    <property type="entry name" value="CUZNDISMTASE"/>
</dbReference>
<dbReference type="GO" id="GO:0005507">
    <property type="term" value="F:copper ion binding"/>
    <property type="evidence" value="ECO:0007669"/>
    <property type="project" value="InterPro"/>
</dbReference>
<dbReference type="Pfam" id="PF00080">
    <property type="entry name" value="Sod_Cu"/>
    <property type="match status" value="2"/>
</dbReference>
<dbReference type="InterPro" id="IPR018152">
    <property type="entry name" value="SOD_Cu/Zn_BS"/>
</dbReference>
<dbReference type="EMBL" id="CAJNOW010000322">
    <property type="protein sequence ID" value="CAF1271377.1"/>
    <property type="molecule type" value="Genomic_DNA"/>
</dbReference>
<accession>A0A815MVT1</accession>
<dbReference type="PANTHER" id="PTHR10003">
    <property type="entry name" value="SUPEROXIDE DISMUTASE CU-ZN -RELATED"/>
    <property type="match status" value="1"/>
</dbReference>
<evidence type="ECO:0000313" key="9">
    <source>
        <dbReference type="EMBL" id="CAF4398267.1"/>
    </source>
</evidence>
<gene>
    <name evidence="9" type="ORF">BYL167_LOCUS31427</name>
    <name evidence="4" type="ORF">CJN711_LOCUS23448</name>
    <name evidence="10" type="ORF">GIL414_LOCUS37618</name>
    <name evidence="3" type="ORF">KQP761_LOCUS3306</name>
    <name evidence="5" type="ORF">MBJ925_LOCUS7312</name>
    <name evidence="7" type="ORF">OVN521_LOCUS6565</name>
    <name evidence="8" type="ORF">SMN809_LOCUS12608</name>
    <name evidence="6" type="ORF">WKI299_LOCUS27988</name>
</gene>
<dbReference type="Proteomes" id="UP000663834">
    <property type="component" value="Unassembled WGS sequence"/>
</dbReference>
<name>A0A815MVT1_9BILA</name>
<organism evidence="4 11">
    <name type="scientific">Rotaria magnacalcarata</name>
    <dbReference type="NCBI Taxonomy" id="392030"/>
    <lineage>
        <taxon>Eukaryota</taxon>
        <taxon>Metazoa</taxon>
        <taxon>Spiralia</taxon>
        <taxon>Gnathifera</taxon>
        <taxon>Rotifera</taxon>
        <taxon>Eurotatoria</taxon>
        <taxon>Bdelloidea</taxon>
        <taxon>Philodinida</taxon>
        <taxon>Philodinidae</taxon>
        <taxon>Rotaria</taxon>
    </lineage>
</organism>